<reference evidence="6 7" key="1">
    <citation type="journal article" date="2019" name="Nat. Microbiol.">
        <title>Wide diversity of methane and short-chain alkane metabolisms in uncultured archaea.</title>
        <authorList>
            <person name="Borrel G."/>
            <person name="Adam P.S."/>
            <person name="McKay L.J."/>
            <person name="Chen L.X."/>
            <person name="Sierra-Garcia I.N."/>
            <person name="Sieber C.M."/>
            <person name="Letourneur Q."/>
            <person name="Ghozlane A."/>
            <person name="Andersen G.L."/>
            <person name="Li W.J."/>
            <person name="Hallam S.J."/>
            <person name="Muyzer G."/>
            <person name="de Oliveira V.M."/>
            <person name="Inskeep W.P."/>
            <person name="Banfield J.F."/>
            <person name="Gribaldo S."/>
        </authorList>
    </citation>
    <scope>NUCLEOTIDE SEQUENCE [LARGE SCALE GENOMIC DNA]</scope>
    <source>
        <strain evidence="6">NM1a</strain>
    </source>
</reference>
<dbReference type="Gene3D" id="3.90.1180.10">
    <property type="entry name" value="Ribosomal protein L13"/>
    <property type="match status" value="1"/>
</dbReference>
<dbReference type="PIRSF" id="PIRSF002181">
    <property type="entry name" value="Ribosomal_L13"/>
    <property type="match status" value="1"/>
</dbReference>
<dbReference type="Pfam" id="PF00572">
    <property type="entry name" value="Ribosomal_L13"/>
    <property type="match status" value="1"/>
</dbReference>
<dbReference type="Proteomes" id="UP000317158">
    <property type="component" value="Unassembled WGS sequence"/>
</dbReference>
<comment type="similarity">
    <text evidence="1 4 5">Belongs to the universal ribosomal protein uL13 family.</text>
</comment>
<dbReference type="CDD" id="cd00392">
    <property type="entry name" value="Ribosomal_L13"/>
    <property type="match status" value="1"/>
</dbReference>
<accession>A0A520KTU3</accession>
<evidence type="ECO:0000256" key="5">
    <source>
        <dbReference type="RuleBase" id="RU003877"/>
    </source>
</evidence>
<dbReference type="PROSITE" id="PS00783">
    <property type="entry name" value="RIBOSOMAL_L13"/>
    <property type="match status" value="1"/>
</dbReference>
<dbReference type="NCBIfam" id="TIGR01077">
    <property type="entry name" value="L13_A_E"/>
    <property type="match status" value="1"/>
</dbReference>
<dbReference type="SUPFAM" id="SSF52161">
    <property type="entry name" value="Ribosomal protein L13"/>
    <property type="match status" value="1"/>
</dbReference>
<sequence length="137" mass="15547">MTVIDASNLIMGRLASEVAKKLLNGEEIIIVNSEKCVITGSKRFLTSLYKTKQTRGSPEKGPYFPKRPDKILRRTIRGMLPFKKARGKEAYRRLKVYVGVPNGINDYETMPAISLSNLSTIKYVHLEDISRRLGSRF</sequence>
<dbReference type="NCBIfam" id="NF005004">
    <property type="entry name" value="PRK06394.1"/>
    <property type="match status" value="1"/>
</dbReference>
<gene>
    <name evidence="4" type="primary">rpl13</name>
    <name evidence="6" type="ORF">EF806_00985</name>
</gene>
<keyword evidence="3 4" id="KW-0687">Ribonucleoprotein</keyword>
<dbReference type="InterPro" id="IPR005755">
    <property type="entry name" value="Ribosomal_uL13_euk/arc"/>
</dbReference>
<dbReference type="AlphaFoldDB" id="A0A520KTU3"/>
<name>A0A520KTU3_METT2</name>
<comment type="subunit">
    <text evidence="4">Part of the 50S ribosomal subunit.</text>
</comment>
<dbReference type="InterPro" id="IPR005823">
    <property type="entry name" value="Ribosomal_uL13_bac-type"/>
</dbReference>
<dbReference type="EMBL" id="RXIF01000002">
    <property type="protein sequence ID" value="RZN65497.1"/>
    <property type="molecule type" value="Genomic_DNA"/>
</dbReference>
<protein>
    <recommendedName>
        <fullName evidence="4">Large ribosomal subunit protein uL13</fullName>
    </recommendedName>
</protein>
<dbReference type="InterPro" id="IPR005822">
    <property type="entry name" value="Ribosomal_uL13"/>
</dbReference>
<evidence type="ECO:0000256" key="3">
    <source>
        <dbReference type="ARBA" id="ARBA00023274"/>
    </source>
</evidence>
<dbReference type="HAMAP" id="MF_01366">
    <property type="entry name" value="Ribosomal_uL13"/>
    <property type="match status" value="1"/>
</dbReference>
<dbReference type="InterPro" id="IPR023563">
    <property type="entry name" value="Ribosomal_uL13_CS"/>
</dbReference>
<dbReference type="PANTHER" id="PTHR11545:SF3">
    <property type="entry name" value="LARGE RIBOSOMAL SUBUNIT PROTEIN UL13"/>
    <property type="match status" value="1"/>
</dbReference>
<dbReference type="PANTHER" id="PTHR11545">
    <property type="entry name" value="RIBOSOMAL PROTEIN L13"/>
    <property type="match status" value="1"/>
</dbReference>
<evidence type="ECO:0000313" key="6">
    <source>
        <dbReference type="EMBL" id="RZN65497.1"/>
    </source>
</evidence>
<proteinExistence type="inferred from homology"/>
<evidence type="ECO:0000256" key="1">
    <source>
        <dbReference type="ARBA" id="ARBA00006227"/>
    </source>
</evidence>
<evidence type="ECO:0000313" key="7">
    <source>
        <dbReference type="Proteomes" id="UP000317158"/>
    </source>
</evidence>
<dbReference type="GO" id="GO:0022625">
    <property type="term" value="C:cytosolic large ribosomal subunit"/>
    <property type="evidence" value="ECO:0007669"/>
    <property type="project" value="UniProtKB-UniRule"/>
</dbReference>
<dbReference type="GO" id="GO:0003729">
    <property type="term" value="F:mRNA binding"/>
    <property type="evidence" value="ECO:0007669"/>
    <property type="project" value="TreeGrafter"/>
</dbReference>
<evidence type="ECO:0000256" key="4">
    <source>
        <dbReference type="HAMAP-Rule" id="MF_01366"/>
    </source>
</evidence>
<keyword evidence="2 4" id="KW-0689">Ribosomal protein</keyword>
<dbReference type="GO" id="GO:0006412">
    <property type="term" value="P:translation"/>
    <property type="evidence" value="ECO:0007669"/>
    <property type="project" value="UniProtKB-UniRule"/>
</dbReference>
<dbReference type="GO" id="GO:0017148">
    <property type="term" value="P:negative regulation of translation"/>
    <property type="evidence" value="ECO:0007669"/>
    <property type="project" value="TreeGrafter"/>
</dbReference>
<evidence type="ECO:0000256" key="2">
    <source>
        <dbReference type="ARBA" id="ARBA00022980"/>
    </source>
</evidence>
<dbReference type="GO" id="GO:0003735">
    <property type="term" value="F:structural constituent of ribosome"/>
    <property type="evidence" value="ECO:0007669"/>
    <property type="project" value="UniProtKB-UniRule"/>
</dbReference>
<comment type="function">
    <text evidence="4">This protein is one of the early assembly proteins of the 50S ribosomal subunit, although it is not seen to bind rRNA by itself. It is important during the early stages of 50S assembly.</text>
</comment>
<comment type="caution">
    <text evidence="6">The sequence shown here is derived from an EMBL/GenBank/DDBJ whole genome shotgun (WGS) entry which is preliminary data.</text>
</comment>
<organism evidence="6 7">
    <name type="scientific">Methanoliparum thermophilum</name>
    <dbReference type="NCBI Taxonomy" id="2491083"/>
    <lineage>
        <taxon>Archaea</taxon>
        <taxon>Methanobacteriati</taxon>
        <taxon>Methanobacteriota</taxon>
        <taxon>Candidatus Methanoliparia</taxon>
        <taxon>Candidatus Methanoliparales</taxon>
        <taxon>Candidatus Methanoliparaceae</taxon>
        <taxon>Candidatus Methanoliparum</taxon>
    </lineage>
</organism>
<dbReference type="InterPro" id="IPR036899">
    <property type="entry name" value="Ribosomal_uL13_sf"/>
</dbReference>